<feature type="transmembrane region" description="Helical" evidence="5">
    <location>
        <begin position="358"/>
        <end position="382"/>
    </location>
</feature>
<dbReference type="SUPFAM" id="SSF103473">
    <property type="entry name" value="MFS general substrate transporter"/>
    <property type="match status" value="1"/>
</dbReference>
<evidence type="ECO:0000259" key="6">
    <source>
        <dbReference type="PROSITE" id="PS50850"/>
    </source>
</evidence>
<comment type="subcellular location">
    <subcellularLocation>
        <location evidence="1">Membrane</location>
        <topology evidence="1">Multi-pass membrane protein</topology>
    </subcellularLocation>
</comment>
<dbReference type="Gene3D" id="1.20.1250.20">
    <property type="entry name" value="MFS general substrate transporter like domains"/>
    <property type="match status" value="1"/>
</dbReference>
<evidence type="ECO:0000256" key="2">
    <source>
        <dbReference type="ARBA" id="ARBA00022692"/>
    </source>
</evidence>
<evidence type="ECO:0000256" key="4">
    <source>
        <dbReference type="ARBA" id="ARBA00023136"/>
    </source>
</evidence>
<evidence type="ECO:0000256" key="1">
    <source>
        <dbReference type="ARBA" id="ARBA00004141"/>
    </source>
</evidence>
<feature type="transmembrane region" description="Helical" evidence="5">
    <location>
        <begin position="100"/>
        <end position="122"/>
    </location>
</feature>
<evidence type="ECO:0000313" key="8">
    <source>
        <dbReference type="Proteomes" id="UP000325902"/>
    </source>
</evidence>
<keyword evidence="8" id="KW-1185">Reference proteome</keyword>
<feature type="transmembrane region" description="Helical" evidence="5">
    <location>
        <begin position="129"/>
        <end position="146"/>
    </location>
</feature>
<accession>A0A5N5DPF9</accession>
<dbReference type="GO" id="GO:0022857">
    <property type="term" value="F:transmembrane transporter activity"/>
    <property type="evidence" value="ECO:0007669"/>
    <property type="project" value="InterPro"/>
</dbReference>
<dbReference type="PANTHER" id="PTHR23502">
    <property type="entry name" value="MAJOR FACILITATOR SUPERFAMILY"/>
    <property type="match status" value="1"/>
</dbReference>
<dbReference type="PROSITE" id="PS50850">
    <property type="entry name" value="MFS"/>
    <property type="match status" value="1"/>
</dbReference>
<reference evidence="7 8" key="1">
    <citation type="journal article" date="2019" name="Sci. Rep.">
        <title>A multi-omics analysis of the grapevine pathogen Lasiodiplodia theobromae reveals that temperature affects the expression of virulence- and pathogenicity-related genes.</title>
        <authorList>
            <person name="Felix C."/>
            <person name="Meneses R."/>
            <person name="Goncalves M.F.M."/>
            <person name="Tilleman L."/>
            <person name="Duarte A.S."/>
            <person name="Jorrin-Novo J.V."/>
            <person name="Van de Peer Y."/>
            <person name="Deforce D."/>
            <person name="Van Nieuwerburgh F."/>
            <person name="Esteves A.C."/>
            <person name="Alves A."/>
        </authorList>
    </citation>
    <scope>NUCLEOTIDE SEQUENCE [LARGE SCALE GENOMIC DNA]</scope>
    <source>
        <strain evidence="7 8">LA-SOL3</strain>
    </source>
</reference>
<dbReference type="OrthoDB" id="268400at2759"/>
<proteinExistence type="predicted"/>
<dbReference type="AlphaFoldDB" id="A0A5N5DPF9"/>
<feature type="transmembrane region" description="Helical" evidence="5">
    <location>
        <begin position="324"/>
        <end position="346"/>
    </location>
</feature>
<evidence type="ECO:0000313" key="7">
    <source>
        <dbReference type="EMBL" id="KAB2578782.1"/>
    </source>
</evidence>
<dbReference type="PANTHER" id="PTHR23502:SF34">
    <property type="entry name" value="PROTEIN HOL1"/>
    <property type="match status" value="1"/>
</dbReference>
<feature type="transmembrane region" description="Helical" evidence="5">
    <location>
        <begin position="53"/>
        <end position="80"/>
    </location>
</feature>
<dbReference type="GO" id="GO:0005886">
    <property type="term" value="C:plasma membrane"/>
    <property type="evidence" value="ECO:0007669"/>
    <property type="project" value="TreeGrafter"/>
</dbReference>
<gene>
    <name evidence="7" type="primary">HOL1_1</name>
    <name evidence="7" type="ORF">DBV05_g2687</name>
</gene>
<organism evidence="7 8">
    <name type="scientific">Lasiodiplodia theobromae</name>
    <dbReference type="NCBI Taxonomy" id="45133"/>
    <lineage>
        <taxon>Eukaryota</taxon>
        <taxon>Fungi</taxon>
        <taxon>Dikarya</taxon>
        <taxon>Ascomycota</taxon>
        <taxon>Pezizomycotina</taxon>
        <taxon>Dothideomycetes</taxon>
        <taxon>Dothideomycetes incertae sedis</taxon>
        <taxon>Botryosphaeriales</taxon>
        <taxon>Botryosphaeriaceae</taxon>
        <taxon>Lasiodiplodia</taxon>
    </lineage>
</organism>
<protein>
    <submittedName>
        <fullName evidence="7">Protein HOL1</fullName>
    </submittedName>
</protein>
<feature type="domain" description="Major facilitator superfamily (MFS) profile" evidence="6">
    <location>
        <begin position="55"/>
        <end position="523"/>
    </location>
</feature>
<dbReference type="InterPro" id="IPR020846">
    <property type="entry name" value="MFS_dom"/>
</dbReference>
<evidence type="ECO:0000256" key="3">
    <source>
        <dbReference type="ARBA" id="ARBA00022989"/>
    </source>
</evidence>
<keyword evidence="4 5" id="KW-0472">Membrane</keyword>
<comment type="caution">
    <text evidence="7">The sequence shown here is derived from an EMBL/GenBank/DDBJ whole genome shotgun (WGS) entry which is preliminary data.</text>
</comment>
<dbReference type="InterPro" id="IPR011701">
    <property type="entry name" value="MFS"/>
</dbReference>
<feature type="transmembrane region" description="Helical" evidence="5">
    <location>
        <begin position="188"/>
        <end position="211"/>
    </location>
</feature>
<dbReference type="InterPro" id="IPR036259">
    <property type="entry name" value="MFS_trans_sf"/>
</dbReference>
<dbReference type="EMBL" id="VCHE01000010">
    <property type="protein sequence ID" value="KAB2578782.1"/>
    <property type="molecule type" value="Genomic_DNA"/>
</dbReference>
<sequence length="546" mass="59898">MAIKTVETADGVKKQQTLGSLRLRHHETNEIILIPTPSDDPNDPLNWSRSYRYYLAILLSLAIFFSNFLAAGPTVSMVAITTDFFGPPGPTFEAHIAKASYFFTTTALLQGMSNLIWMPLIVKFGRRPIYVISFVLYTACAAWAGGATSYGSELTARILMGAGAGASETLAPLTISDIFFLHERGTVMAIYTCFLGAGVGGGILVCGLVSISLDWRYGYWIAVALIGVATVLIILTFPETEYERQPASASDSDSFKELEYRKGSGGTGISVEARIETVSPAHTQTPAPKRSFVKSLRLFSGIHTRETLWKLFWRPCVMLVLPPILWATLVMSVTIGFLVAITSNFASAFSTAYGFEPYQAGLCFISSILGSLIGIFFGGHFSDWIADYFTRRNGGVREPEMRLPAIMVSVVTAPLALILYGEGIGLRLHWMCATVGLGLLNFSIVQATNVTLVYTIDAYRPVAGEVTVTQLAFKSAFGFLLSFYTNPWIAQSGYERAFGAMAGISGAVMLGWIPFYLFGKRIRHATWQWGFVKKMAHWDQDREVGE</sequence>
<name>A0A5N5DPF9_9PEZI</name>
<feature type="transmembrane region" description="Helical" evidence="5">
    <location>
        <begin position="427"/>
        <end position="454"/>
    </location>
</feature>
<keyword evidence="2 5" id="KW-0812">Transmembrane</keyword>
<keyword evidence="3 5" id="KW-1133">Transmembrane helix</keyword>
<feature type="transmembrane region" description="Helical" evidence="5">
    <location>
        <begin position="217"/>
        <end position="237"/>
    </location>
</feature>
<evidence type="ECO:0000256" key="5">
    <source>
        <dbReference type="SAM" id="Phobius"/>
    </source>
</evidence>
<feature type="transmembrane region" description="Helical" evidence="5">
    <location>
        <begin position="497"/>
        <end position="518"/>
    </location>
</feature>
<dbReference type="Proteomes" id="UP000325902">
    <property type="component" value="Unassembled WGS sequence"/>
</dbReference>
<feature type="transmembrane region" description="Helical" evidence="5">
    <location>
        <begin position="403"/>
        <end position="421"/>
    </location>
</feature>
<dbReference type="Pfam" id="PF07690">
    <property type="entry name" value="MFS_1"/>
    <property type="match status" value="1"/>
</dbReference>